<dbReference type="GO" id="GO:0016740">
    <property type="term" value="F:transferase activity"/>
    <property type="evidence" value="ECO:0007669"/>
    <property type="project" value="UniProtKB-KW"/>
</dbReference>
<sequence>MVQMGFGHVGIFDARYSRSIWEVKGEIEFQGEVRLGHGTRISVGEKGTLVFSAGVDITAETAIVCQRKISFGEGTLISWDNLIMDTDFHHVIKNDEIINPPAEIHIGKHVWIGCRCTILKGSVIADKTIVAAGSLIAKKFTRGNVIIGGISAKVLTDEVEWMA</sequence>
<gene>
    <name evidence="1" type="ORF">SELSPUOL_01391</name>
</gene>
<dbReference type="OrthoDB" id="9801697at2"/>
<protein>
    <submittedName>
        <fullName evidence="1">Transferase, hexapeptide repeat family protein</fullName>
    </submittedName>
</protein>
<dbReference type="PANTHER" id="PTHR23416">
    <property type="entry name" value="SIALIC ACID SYNTHASE-RELATED"/>
    <property type="match status" value="1"/>
</dbReference>
<evidence type="ECO:0000313" key="1">
    <source>
        <dbReference type="EMBL" id="EEX77221.1"/>
    </source>
</evidence>
<evidence type="ECO:0000313" key="2">
    <source>
        <dbReference type="Proteomes" id="UP000003505"/>
    </source>
</evidence>
<dbReference type="EMBL" id="ACKP02000024">
    <property type="protein sequence ID" value="EEX77221.1"/>
    <property type="molecule type" value="Genomic_DNA"/>
</dbReference>
<comment type="caution">
    <text evidence="1">The sequence shown here is derived from an EMBL/GenBank/DDBJ whole genome shotgun (WGS) entry which is preliminary data.</text>
</comment>
<dbReference type="Gene3D" id="2.160.10.10">
    <property type="entry name" value="Hexapeptide repeat proteins"/>
    <property type="match status" value="1"/>
</dbReference>
<name>C9LV99_SELS3</name>
<dbReference type="Pfam" id="PF00132">
    <property type="entry name" value="Hexapep"/>
    <property type="match status" value="1"/>
</dbReference>
<dbReference type="InterPro" id="IPR001451">
    <property type="entry name" value="Hexapep"/>
</dbReference>
<dbReference type="AlphaFoldDB" id="C9LV99"/>
<reference evidence="1 2" key="1">
    <citation type="submission" date="2009-09" db="EMBL/GenBank/DDBJ databases">
        <authorList>
            <person name="Weinstock G."/>
            <person name="Sodergren E."/>
            <person name="Clifton S."/>
            <person name="Fulton L."/>
            <person name="Fulton B."/>
            <person name="Courtney L."/>
            <person name="Fronick C."/>
            <person name="Harrison M."/>
            <person name="Strong C."/>
            <person name="Farmer C."/>
            <person name="Delahaunty K."/>
            <person name="Markovic C."/>
            <person name="Hall O."/>
            <person name="Minx P."/>
            <person name="Tomlinson C."/>
            <person name="Mitreva M."/>
            <person name="Nelson J."/>
            <person name="Hou S."/>
            <person name="Wollam A."/>
            <person name="Pepin K.H."/>
            <person name="Johnson M."/>
            <person name="Bhonagiri V."/>
            <person name="Nash W.E."/>
            <person name="Warren W."/>
            <person name="Chinwalla A."/>
            <person name="Mardis E.R."/>
            <person name="Wilson R.K."/>
        </authorList>
    </citation>
    <scope>NUCLEOTIDE SEQUENCE [LARGE SCALE GENOMIC DNA]</scope>
    <source>
        <strain evidence="2">ATCC 35185 / DSM 20758 / VPI D19B-28</strain>
    </source>
</reference>
<proteinExistence type="predicted"/>
<dbReference type="Proteomes" id="UP000003505">
    <property type="component" value="Unassembled WGS sequence"/>
</dbReference>
<accession>C9LV99</accession>
<dbReference type="SUPFAM" id="SSF51161">
    <property type="entry name" value="Trimeric LpxA-like enzymes"/>
    <property type="match status" value="1"/>
</dbReference>
<dbReference type="InterPro" id="IPR051159">
    <property type="entry name" value="Hexapeptide_acetyltransf"/>
</dbReference>
<keyword evidence="1" id="KW-0808">Transferase</keyword>
<organism evidence="1 2">
    <name type="scientific">Selenomonas sputigena (strain ATCC 35185 / DSM 20758 / CCUG 44933 / VPI D19B-28)</name>
    <dbReference type="NCBI Taxonomy" id="546271"/>
    <lineage>
        <taxon>Bacteria</taxon>
        <taxon>Bacillati</taxon>
        <taxon>Bacillota</taxon>
        <taxon>Negativicutes</taxon>
        <taxon>Selenomonadales</taxon>
        <taxon>Selenomonadaceae</taxon>
        <taxon>Selenomonas</taxon>
    </lineage>
</organism>
<dbReference type="InterPro" id="IPR011004">
    <property type="entry name" value="Trimer_LpxA-like_sf"/>
</dbReference>